<gene>
    <name evidence="9" type="ORF">KDK92_19970</name>
</gene>
<keyword evidence="6" id="KW-0239">DNA-directed DNA polymerase</keyword>
<dbReference type="InterPro" id="IPR050238">
    <property type="entry name" value="DNA_Rep/Repair_Clamp_Loader"/>
</dbReference>
<dbReference type="EC" id="2.7.7.7" evidence="1"/>
<comment type="catalytic activity">
    <reaction evidence="7">
        <text>DNA(n) + a 2'-deoxyribonucleoside 5'-triphosphate = DNA(n+1) + diphosphate</text>
        <dbReference type="Rhea" id="RHEA:22508"/>
        <dbReference type="Rhea" id="RHEA-COMP:17339"/>
        <dbReference type="Rhea" id="RHEA-COMP:17340"/>
        <dbReference type="ChEBI" id="CHEBI:33019"/>
        <dbReference type="ChEBI" id="CHEBI:61560"/>
        <dbReference type="ChEBI" id="CHEBI:173112"/>
        <dbReference type="EC" id="2.7.7.7"/>
    </reaction>
</comment>
<evidence type="ECO:0000256" key="4">
    <source>
        <dbReference type="ARBA" id="ARBA00022695"/>
    </source>
</evidence>
<sequence>MNLKDIIGHKVNINNIAHAIKEEKFAHAHLIIGEDGIGKSVIAKGIALEILGLKREREHIDILQWRIGKNKKSIGVNEIRELIKEINKRPFEGDKKVIIVHDGDNLTPQAQNAFLKTIEEPPKGVFIIVLSDNLESILGTIQSRCQIHKLRKLTNNDMERFVLRDHSNISDDLLQMVLSFSEGIPGRAQRFLEDETFKELRVFSIEFFKSKVDNKLFECTSKLLSYKSEWDDLYSCLVNLIRDMIIIKECYDESMILNKDYIEDIKSISDDYSYKSLINMLKSINKTNENIVKNLNFNIAIEVMLLELQEV</sequence>
<keyword evidence="5" id="KW-0235">DNA replication</keyword>
<dbReference type="InterPro" id="IPR015199">
    <property type="entry name" value="DNA_pol_III_delta_C"/>
</dbReference>
<dbReference type="PANTHER" id="PTHR11669:SF8">
    <property type="entry name" value="DNA POLYMERASE III SUBUNIT DELTA"/>
    <property type="match status" value="1"/>
</dbReference>
<evidence type="ECO:0000313" key="10">
    <source>
        <dbReference type="Proteomes" id="UP001056429"/>
    </source>
</evidence>
<dbReference type="GO" id="GO:0009360">
    <property type="term" value="C:DNA polymerase III complex"/>
    <property type="evidence" value="ECO:0007669"/>
    <property type="project" value="InterPro"/>
</dbReference>
<dbReference type="RefSeq" id="WP_250861156.1">
    <property type="nucleotide sequence ID" value="NZ_JAGSOJ010000004.1"/>
</dbReference>
<comment type="caution">
    <text evidence="9">The sequence shown here is derived from an EMBL/GenBank/DDBJ whole genome shotgun (WGS) entry which is preliminary data.</text>
</comment>
<evidence type="ECO:0000256" key="2">
    <source>
        <dbReference type="ARBA" id="ARBA00014363"/>
    </source>
</evidence>
<evidence type="ECO:0000259" key="8">
    <source>
        <dbReference type="Pfam" id="PF09115"/>
    </source>
</evidence>
<keyword evidence="3 9" id="KW-0808">Transferase</keyword>
<dbReference type="InterPro" id="IPR027417">
    <property type="entry name" value="P-loop_NTPase"/>
</dbReference>
<reference evidence="9" key="1">
    <citation type="journal article" date="2021" name="mSystems">
        <title>Bacteria and Archaea Synergistically Convert Glycine Betaine to Biogenic Methane in the Formosa Cold Seep of the South China Sea.</title>
        <authorList>
            <person name="Li L."/>
            <person name="Zhang W."/>
            <person name="Zhang S."/>
            <person name="Song L."/>
            <person name="Sun Q."/>
            <person name="Zhang H."/>
            <person name="Xiang H."/>
            <person name="Dong X."/>
        </authorList>
    </citation>
    <scope>NUCLEOTIDE SEQUENCE</scope>
    <source>
        <strain evidence="9">ZWT</strain>
    </source>
</reference>
<evidence type="ECO:0000256" key="5">
    <source>
        <dbReference type="ARBA" id="ARBA00022705"/>
    </source>
</evidence>
<evidence type="ECO:0000256" key="6">
    <source>
        <dbReference type="ARBA" id="ARBA00022932"/>
    </source>
</evidence>
<evidence type="ECO:0000256" key="1">
    <source>
        <dbReference type="ARBA" id="ARBA00012417"/>
    </source>
</evidence>
<dbReference type="Gene3D" id="3.40.50.300">
    <property type="entry name" value="P-loop containing nucleotide triphosphate hydrolases"/>
    <property type="match status" value="1"/>
</dbReference>
<accession>A0A9J6P5C6</accession>
<keyword evidence="10" id="KW-1185">Reference proteome</keyword>
<dbReference type="GO" id="GO:0006261">
    <property type="term" value="P:DNA-templated DNA replication"/>
    <property type="evidence" value="ECO:0007669"/>
    <property type="project" value="TreeGrafter"/>
</dbReference>
<dbReference type="GO" id="GO:0003677">
    <property type="term" value="F:DNA binding"/>
    <property type="evidence" value="ECO:0007669"/>
    <property type="project" value="InterPro"/>
</dbReference>
<protein>
    <recommendedName>
        <fullName evidence="2">DNA polymerase III subunit delta'</fullName>
        <ecNumber evidence="1">2.7.7.7</ecNumber>
    </recommendedName>
</protein>
<dbReference type="PANTHER" id="PTHR11669">
    <property type="entry name" value="REPLICATION FACTOR C / DNA POLYMERASE III GAMMA-TAU SUBUNIT"/>
    <property type="match status" value="1"/>
</dbReference>
<evidence type="ECO:0000256" key="7">
    <source>
        <dbReference type="ARBA" id="ARBA00049244"/>
    </source>
</evidence>
<evidence type="ECO:0000256" key="3">
    <source>
        <dbReference type="ARBA" id="ARBA00022679"/>
    </source>
</evidence>
<name>A0A9J6P5C6_9CLOT</name>
<dbReference type="SUPFAM" id="SSF52540">
    <property type="entry name" value="P-loop containing nucleoside triphosphate hydrolases"/>
    <property type="match status" value="1"/>
</dbReference>
<evidence type="ECO:0000313" key="9">
    <source>
        <dbReference type="EMBL" id="MCM1992026.1"/>
    </source>
</evidence>
<dbReference type="EMBL" id="JAGSOJ010000004">
    <property type="protein sequence ID" value="MCM1992026.1"/>
    <property type="molecule type" value="Genomic_DNA"/>
</dbReference>
<dbReference type="Pfam" id="PF09115">
    <property type="entry name" value="DNApol3-delta_C"/>
    <property type="match status" value="1"/>
</dbReference>
<reference evidence="9" key="2">
    <citation type="submission" date="2021-04" db="EMBL/GenBank/DDBJ databases">
        <authorList>
            <person name="Dong X."/>
        </authorList>
    </citation>
    <scope>NUCLEOTIDE SEQUENCE</scope>
    <source>
        <strain evidence="9">ZWT</strain>
    </source>
</reference>
<organism evidence="9 10">
    <name type="scientific">Oceanirhabdus seepicola</name>
    <dbReference type="NCBI Taxonomy" id="2828781"/>
    <lineage>
        <taxon>Bacteria</taxon>
        <taxon>Bacillati</taxon>
        <taxon>Bacillota</taxon>
        <taxon>Clostridia</taxon>
        <taxon>Eubacteriales</taxon>
        <taxon>Clostridiaceae</taxon>
        <taxon>Oceanirhabdus</taxon>
    </lineage>
</organism>
<dbReference type="GO" id="GO:0003887">
    <property type="term" value="F:DNA-directed DNA polymerase activity"/>
    <property type="evidence" value="ECO:0007669"/>
    <property type="project" value="UniProtKB-KW"/>
</dbReference>
<dbReference type="AlphaFoldDB" id="A0A9J6P5C6"/>
<keyword evidence="4 9" id="KW-0548">Nucleotidyltransferase</keyword>
<proteinExistence type="predicted"/>
<dbReference type="NCBIfam" id="NF004047">
    <property type="entry name" value="PRK05564.1"/>
    <property type="match status" value="1"/>
</dbReference>
<feature type="domain" description="DNA polymerase III delta subunit C-terminal" evidence="8">
    <location>
        <begin position="208"/>
        <end position="309"/>
    </location>
</feature>
<dbReference type="Pfam" id="PF13177">
    <property type="entry name" value="DNA_pol3_delta2"/>
    <property type="match status" value="1"/>
</dbReference>
<dbReference type="Proteomes" id="UP001056429">
    <property type="component" value="Unassembled WGS sequence"/>
</dbReference>